<evidence type="ECO:0000256" key="3">
    <source>
        <dbReference type="PROSITE-ProRule" id="PRU00023"/>
    </source>
</evidence>
<dbReference type="Proteomes" id="UP001642484">
    <property type="component" value="Unassembled WGS sequence"/>
</dbReference>
<comment type="caution">
    <text evidence="4">The sequence shown here is derived from an EMBL/GenBank/DDBJ whole genome shotgun (WGS) entry which is preliminary data.</text>
</comment>
<feature type="repeat" description="ANK" evidence="3">
    <location>
        <begin position="168"/>
        <end position="200"/>
    </location>
</feature>
<feature type="repeat" description="ANK" evidence="3">
    <location>
        <begin position="201"/>
        <end position="233"/>
    </location>
</feature>
<dbReference type="Pfam" id="PF12796">
    <property type="entry name" value="Ank_2"/>
    <property type="match status" value="2"/>
</dbReference>
<proteinExistence type="predicted"/>
<dbReference type="Pfam" id="PF00023">
    <property type="entry name" value="Ank"/>
    <property type="match status" value="1"/>
</dbReference>
<evidence type="ECO:0008006" key="6">
    <source>
        <dbReference type="Google" id="ProtNLM"/>
    </source>
</evidence>
<dbReference type="SUPFAM" id="SSF48403">
    <property type="entry name" value="Ankyrin repeat"/>
    <property type="match status" value="1"/>
</dbReference>
<dbReference type="InterPro" id="IPR036770">
    <property type="entry name" value="Ankyrin_rpt-contain_sf"/>
</dbReference>
<gene>
    <name evidence="4" type="ORF">CCMP2556_LOCUS31471</name>
</gene>
<evidence type="ECO:0000313" key="5">
    <source>
        <dbReference type="Proteomes" id="UP001642484"/>
    </source>
</evidence>
<organism evidence="4 5">
    <name type="scientific">Durusdinium trenchii</name>
    <dbReference type="NCBI Taxonomy" id="1381693"/>
    <lineage>
        <taxon>Eukaryota</taxon>
        <taxon>Sar</taxon>
        <taxon>Alveolata</taxon>
        <taxon>Dinophyceae</taxon>
        <taxon>Suessiales</taxon>
        <taxon>Symbiodiniaceae</taxon>
        <taxon>Durusdinium</taxon>
    </lineage>
</organism>
<feature type="repeat" description="ANK" evidence="3">
    <location>
        <begin position="134"/>
        <end position="166"/>
    </location>
</feature>
<keyword evidence="5" id="KW-1185">Reference proteome</keyword>
<sequence>MEVTALSGSTTIKLDEEELNEMVVSGKCVRELKTLLATRVGYSRFRQRLFADDMGELRDEMLLSRLPSVQLIILDLHDADDAMVEQLFCACEQGRLTEVEQLLQKPLNPNLRHPEREFEGQVHDLLNGENEFGDWDTALTAAAEHGHLEVVCLLLEAGADKNAAGEFFGGTALRAAATRGHLEVVRLLLRAGADKNAATTDGETALMRAAHNGHLEVVRLLLEAGAGKNAANTNGETALIGAAKHGHLIVARLLLQAGADKNAAATDGETALILAAAEDVTVFTLADLNGPLETAQFRQS</sequence>
<dbReference type="PRINTS" id="PR01415">
    <property type="entry name" value="ANKYRIN"/>
</dbReference>
<evidence type="ECO:0000256" key="1">
    <source>
        <dbReference type="ARBA" id="ARBA00022737"/>
    </source>
</evidence>
<reference evidence="4 5" key="1">
    <citation type="submission" date="2024-02" db="EMBL/GenBank/DDBJ databases">
        <authorList>
            <person name="Chen Y."/>
            <person name="Shah S."/>
            <person name="Dougan E. K."/>
            <person name="Thang M."/>
            <person name="Chan C."/>
        </authorList>
    </citation>
    <scope>NUCLEOTIDE SEQUENCE [LARGE SCALE GENOMIC DNA]</scope>
</reference>
<feature type="repeat" description="ANK" evidence="3">
    <location>
        <begin position="234"/>
        <end position="266"/>
    </location>
</feature>
<accession>A0ABP0NMK9</accession>
<dbReference type="PROSITE" id="PS50088">
    <property type="entry name" value="ANK_REPEAT"/>
    <property type="match status" value="4"/>
</dbReference>
<dbReference type="EMBL" id="CAXAMN010021862">
    <property type="protein sequence ID" value="CAK9064067.1"/>
    <property type="molecule type" value="Genomic_DNA"/>
</dbReference>
<dbReference type="SMART" id="SM00248">
    <property type="entry name" value="ANK"/>
    <property type="match status" value="5"/>
</dbReference>
<dbReference type="InterPro" id="IPR002110">
    <property type="entry name" value="Ankyrin_rpt"/>
</dbReference>
<name>A0ABP0NMK9_9DINO</name>
<dbReference type="Gene3D" id="1.25.40.20">
    <property type="entry name" value="Ankyrin repeat-containing domain"/>
    <property type="match status" value="2"/>
</dbReference>
<keyword evidence="1" id="KW-0677">Repeat</keyword>
<evidence type="ECO:0000313" key="4">
    <source>
        <dbReference type="EMBL" id="CAK9064067.1"/>
    </source>
</evidence>
<evidence type="ECO:0000256" key="2">
    <source>
        <dbReference type="ARBA" id="ARBA00023043"/>
    </source>
</evidence>
<dbReference type="PANTHER" id="PTHR24171">
    <property type="entry name" value="ANKYRIN REPEAT DOMAIN-CONTAINING PROTEIN 39-RELATED"/>
    <property type="match status" value="1"/>
</dbReference>
<dbReference type="PROSITE" id="PS50297">
    <property type="entry name" value="ANK_REP_REGION"/>
    <property type="match status" value="4"/>
</dbReference>
<dbReference type="PANTHER" id="PTHR24171:SF10">
    <property type="entry name" value="ANKYRIN REPEAT DOMAIN-CONTAINING PROTEIN 29-LIKE"/>
    <property type="match status" value="1"/>
</dbReference>
<keyword evidence="2 3" id="KW-0040">ANK repeat</keyword>
<protein>
    <recommendedName>
        <fullName evidence="6">Ankyrin repeat domain-containing protein 17</fullName>
    </recommendedName>
</protein>